<comment type="caution">
    <text evidence="3">The sequence shown here is derived from an EMBL/GenBank/DDBJ whole genome shotgun (WGS) entry which is preliminary data.</text>
</comment>
<dbReference type="Pfam" id="PF00328">
    <property type="entry name" value="His_Phos_2"/>
    <property type="match status" value="1"/>
</dbReference>
<dbReference type="InterPro" id="IPR000560">
    <property type="entry name" value="His_Pase_clade-2"/>
</dbReference>
<keyword evidence="1" id="KW-0378">Hydrolase</keyword>
<sequence>DARKLSEKIKKKSGKEYTRGELAFLQDYSCQVQERDIGRISEQGIRQCHKMGKTLSKRYADTLLAGNPLRGLDIWTDSAARCQESAQAFGQGFEEAWSTLASCSSPQSRVQKIDAGEGTRSCENLCWHKQFEEIDQSAGQTAADEFKSQYTVPIIDRLAEYAIGDFKLTPHDIYAMQLICCYDLVLEDKSPFSKLFTSEDWLGFEYTRDIKYYHSEGYAWMSWSNNTWYSQASPGAHGDEHSISTWGNAVPQAYMSPPLSDGEYIQGNQPVIDNWLLQRSYHGAQDTTGHHIPWDYQPVQPHYNHLHQSEYDSHSQSRPSYYSCVDVKYPDTSDGRSENMSASTGHYAFPSPNEPHIHETCYTERQDAGVWGWPQSMPDNVHTPLHSNLAIQDLGNTPEHGRVSFFSEPSPSMAKPGAQTSPSAFSDDTTPTDLIPRTV</sequence>
<feature type="compositionally biased region" description="Polar residues" evidence="2">
    <location>
        <begin position="418"/>
        <end position="432"/>
    </location>
</feature>
<dbReference type="Proteomes" id="UP000304947">
    <property type="component" value="Unassembled WGS sequence"/>
</dbReference>
<dbReference type="EMBL" id="QZBU01004416">
    <property type="protein sequence ID" value="TIA10009.1"/>
    <property type="molecule type" value="Genomic_DNA"/>
</dbReference>
<feature type="region of interest" description="Disordered" evidence="2">
    <location>
        <begin position="406"/>
        <end position="439"/>
    </location>
</feature>
<dbReference type="CDD" id="cd07061">
    <property type="entry name" value="HP_HAP_like"/>
    <property type="match status" value="1"/>
</dbReference>
<evidence type="ECO:0000313" key="4">
    <source>
        <dbReference type="Proteomes" id="UP000304947"/>
    </source>
</evidence>
<evidence type="ECO:0000256" key="1">
    <source>
        <dbReference type="ARBA" id="ARBA00022801"/>
    </source>
</evidence>
<dbReference type="GO" id="GO:0009277">
    <property type="term" value="C:fungal-type cell wall"/>
    <property type="evidence" value="ECO:0007669"/>
    <property type="project" value="TreeGrafter"/>
</dbReference>
<name>A0A4S9ZQU1_AURPU</name>
<dbReference type="AlphaFoldDB" id="A0A4S9ZQU1"/>
<dbReference type="Gene3D" id="3.40.50.1240">
    <property type="entry name" value="Phosphoglycerate mutase-like"/>
    <property type="match status" value="1"/>
</dbReference>
<gene>
    <name evidence="3" type="ORF">D6C83_08539</name>
</gene>
<dbReference type="PANTHER" id="PTHR20963:SF14">
    <property type="entry name" value="ACID PHOSPHATASE, PUTATIVE-RELATED"/>
    <property type="match status" value="1"/>
</dbReference>
<proteinExistence type="predicted"/>
<protein>
    <submittedName>
        <fullName evidence="3">Uncharacterized protein</fullName>
    </submittedName>
</protein>
<evidence type="ECO:0000256" key="2">
    <source>
        <dbReference type="SAM" id="MobiDB-lite"/>
    </source>
</evidence>
<feature type="non-terminal residue" evidence="3">
    <location>
        <position position="439"/>
    </location>
</feature>
<feature type="non-terminal residue" evidence="3">
    <location>
        <position position="1"/>
    </location>
</feature>
<accession>A0A4S9ZQU1</accession>
<evidence type="ECO:0000313" key="3">
    <source>
        <dbReference type="EMBL" id="TIA10009.1"/>
    </source>
</evidence>
<dbReference type="SUPFAM" id="SSF53254">
    <property type="entry name" value="Phosphoglycerate mutase-like"/>
    <property type="match status" value="1"/>
</dbReference>
<organism evidence="3 4">
    <name type="scientific">Aureobasidium pullulans</name>
    <name type="common">Black yeast</name>
    <name type="synonym">Pullularia pullulans</name>
    <dbReference type="NCBI Taxonomy" id="5580"/>
    <lineage>
        <taxon>Eukaryota</taxon>
        <taxon>Fungi</taxon>
        <taxon>Dikarya</taxon>
        <taxon>Ascomycota</taxon>
        <taxon>Pezizomycotina</taxon>
        <taxon>Dothideomycetes</taxon>
        <taxon>Dothideomycetidae</taxon>
        <taxon>Dothideales</taxon>
        <taxon>Saccotheciaceae</taxon>
        <taxon>Aureobasidium</taxon>
    </lineage>
</organism>
<dbReference type="InterPro" id="IPR029033">
    <property type="entry name" value="His_PPase_superfam"/>
</dbReference>
<dbReference type="GO" id="GO:0003993">
    <property type="term" value="F:acid phosphatase activity"/>
    <property type="evidence" value="ECO:0007669"/>
    <property type="project" value="TreeGrafter"/>
</dbReference>
<reference evidence="3 4" key="1">
    <citation type="submission" date="2018-10" db="EMBL/GenBank/DDBJ databases">
        <title>Fifty Aureobasidium pullulans genomes reveal a recombining polyextremotolerant generalist.</title>
        <authorList>
            <person name="Gostincar C."/>
            <person name="Turk M."/>
            <person name="Zajc J."/>
            <person name="Gunde-Cimerman N."/>
        </authorList>
    </citation>
    <scope>NUCLEOTIDE SEQUENCE [LARGE SCALE GENOMIC DNA]</scope>
    <source>
        <strain evidence="3 4">EXF-3380</strain>
    </source>
</reference>
<dbReference type="PANTHER" id="PTHR20963">
    <property type="entry name" value="MULTIPLE INOSITOL POLYPHOSPHATE PHOSPHATASE-RELATED"/>
    <property type="match status" value="1"/>
</dbReference>